<comment type="subcellular location">
    <subcellularLocation>
        <location evidence="1">Cell membrane</location>
    </subcellularLocation>
</comment>
<dbReference type="Proteomes" id="UP000178449">
    <property type="component" value="Unassembled WGS sequence"/>
</dbReference>
<dbReference type="GO" id="GO:0005886">
    <property type="term" value="C:plasma membrane"/>
    <property type="evidence" value="ECO:0007669"/>
    <property type="project" value="UniProtKB-SubCell"/>
</dbReference>
<keyword evidence="2" id="KW-1003">Cell membrane</keyword>
<dbReference type="Pfam" id="PF00535">
    <property type="entry name" value="Glycos_transf_2"/>
    <property type="match status" value="1"/>
</dbReference>
<dbReference type="Gene3D" id="3.90.550.10">
    <property type="entry name" value="Spore Coat Polysaccharide Biosynthesis Protein SpsA, Chain A"/>
    <property type="match status" value="1"/>
</dbReference>
<evidence type="ECO:0000256" key="1">
    <source>
        <dbReference type="ARBA" id="ARBA00004236"/>
    </source>
</evidence>
<evidence type="ECO:0000313" key="7">
    <source>
        <dbReference type="EMBL" id="OGG94630.1"/>
    </source>
</evidence>
<dbReference type="InterPro" id="IPR001173">
    <property type="entry name" value="Glyco_trans_2-like"/>
</dbReference>
<accession>A0A1F6G936</accession>
<dbReference type="PANTHER" id="PTHR43646:SF2">
    <property type="entry name" value="GLYCOSYLTRANSFERASE 2-LIKE DOMAIN-CONTAINING PROTEIN"/>
    <property type="match status" value="1"/>
</dbReference>
<organism evidence="7 8">
    <name type="scientific">Candidatus Lambdaproteobacteria bacterium RIFOXYD2_FULL_50_16</name>
    <dbReference type="NCBI Taxonomy" id="1817772"/>
    <lineage>
        <taxon>Bacteria</taxon>
        <taxon>Pseudomonadati</taxon>
        <taxon>Pseudomonadota</taxon>
        <taxon>Candidatus Lambdaproteobacteria</taxon>
    </lineage>
</organism>
<feature type="domain" description="Glycosyltransferase 2-like" evidence="6">
    <location>
        <begin position="3"/>
        <end position="141"/>
    </location>
</feature>
<dbReference type="STRING" id="1817772.A2527_05445"/>
<evidence type="ECO:0000256" key="2">
    <source>
        <dbReference type="ARBA" id="ARBA00022475"/>
    </source>
</evidence>
<evidence type="ECO:0000256" key="3">
    <source>
        <dbReference type="ARBA" id="ARBA00022676"/>
    </source>
</evidence>
<sequence>MISVIIASLNDKNSLLACLPSILAEAPFEVLIADGGSNDGTQEAVFGQASLISTLPGRGCQFNQAAAKAQGEVLLFLHADSILPTGWSGEITRLMAEPKILAGAFQFKTDFRSWWMPLLEFGVALRSKYFELPYGDQGLFLRRADFMRLGGYLEVPLMEDFEFSRRISRQGKIATSTLALITSGRRWQERGFWQVTKINLWIVALYLLGYPQEHLKSIYVSHKKP</sequence>
<dbReference type="InterPro" id="IPR026461">
    <property type="entry name" value="Trfase_2_rSAM/seldom_assoc"/>
</dbReference>
<reference evidence="7 8" key="1">
    <citation type="journal article" date="2016" name="Nat. Commun.">
        <title>Thousands of microbial genomes shed light on interconnected biogeochemical processes in an aquifer system.</title>
        <authorList>
            <person name="Anantharaman K."/>
            <person name="Brown C.T."/>
            <person name="Hug L.A."/>
            <person name="Sharon I."/>
            <person name="Castelle C.J."/>
            <person name="Probst A.J."/>
            <person name="Thomas B.C."/>
            <person name="Singh A."/>
            <person name="Wilkins M.J."/>
            <person name="Karaoz U."/>
            <person name="Brodie E.L."/>
            <person name="Williams K.H."/>
            <person name="Hubbard S.S."/>
            <person name="Banfield J.F."/>
        </authorList>
    </citation>
    <scope>NUCLEOTIDE SEQUENCE [LARGE SCALE GENOMIC DNA]</scope>
</reference>
<dbReference type="AlphaFoldDB" id="A0A1F6G936"/>
<protein>
    <recommendedName>
        <fullName evidence="6">Glycosyltransferase 2-like domain-containing protein</fullName>
    </recommendedName>
</protein>
<proteinExistence type="predicted"/>
<dbReference type="EMBL" id="MFNE01000036">
    <property type="protein sequence ID" value="OGG94630.1"/>
    <property type="molecule type" value="Genomic_DNA"/>
</dbReference>
<name>A0A1F6G936_9PROT</name>
<evidence type="ECO:0000256" key="5">
    <source>
        <dbReference type="ARBA" id="ARBA00023136"/>
    </source>
</evidence>
<dbReference type="GO" id="GO:0016757">
    <property type="term" value="F:glycosyltransferase activity"/>
    <property type="evidence" value="ECO:0007669"/>
    <property type="project" value="UniProtKB-KW"/>
</dbReference>
<keyword evidence="3" id="KW-0328">Glycosyltransferase</keyword>
<evidence type="ECO:0000259" key="6">
    <source>
        <dbReference type="Pfam" id="PF00535"/>
    </source>
</evidence>
<dbReference type="NCBIfam" id="TIGR04283">
    <property type="entry name" value="glyco_like_mftF"/>
    <property type="match status" value="1"/>
</dbReference>
<dbReference type="SUPFAM" id="SSF53448">
    <property type="entry name" value="Nucleotide-diphospho-sugar transferases"/>
    <property type="match status" value="1"/>
</dbReference>
<evidence type="ECO:0000313" key="8">
    <source>
        <dbReference type="Proteomes" id="UP000178449"/>
    </source>
</evidence>
<comment type="caution">
    <text evidence="7">The sequence shown here is derived from an EMBL/GenBank/DDBJ whole genome shotgun (WGS) entry which is preliminary data.</text>
</comment>
<dbReference type="CDD" id="cd02522">
    <property type="entry name" value="GT_2_like_a"/>
    <property type="match status" value="1"/>
</dbReference>
<dbReference type="InterPro" id="IPR029044">
    <property type="entry name" value="Nucleotide-diphossugar_trans"/>
</dbReference>
<dbReference type="PANTHER" id="PTHR43646">
    <property type="entry name" value="GLYCOSYLTRANSFERASE"/>
    <property type="match status" value="1"/>
</dbReference>
<gene>
    <name evidence="7" type="ORF">A2527_05445</name>
</gene>
<evidence type="ECO:0000256" key="4">
    <source>
        <dbReference type="ARBA" id="ARBA00022679"/>
    </source>
</evidence>
<keyword evidence="4" id="KW-0808">Transferase</keyword>
<keyword evidence="5" id="KW-0472">Membrane</keyword>